<feature type="region of interest" description="Disordered" evidence="1">
    <location>
        <begin position="35"/>
        <end position="76"/>
    </location>
</feature>
<sequence length="76" mass="8689">SVKAVRVDSINVSWSPPFTLEGVPILHSRSISPVRSLEQRNTTETHITLERHVPAPPTRSVHGMKWEREMLPERHS</sequence>
<evidence type="ECO:0000313" key="2">
    <source>
        <dbReference type="EMBL" id="CAI8029817.1"/>
    </source>
</evidence>
<proteinExistence type="predicted"/>
<reference evidence="2" key="1">
    <citation type="submission" date="2023-03" db="EMBL/GenBank/DDBJ databases">
        <authorList>
            <person name="Steffen K."/>
            <person name="Cardenas P."/>
        </authorList>
    </citation>
    <scope>NUCLEOTIDE SEQUENCE</scope>
</reference>
<keyword evidence="3" id="KW-1185">Reference proteome</keyword>
<evidence type="ECO:0000256" key="1">
    <source>
        <dbReference type="SAM" id="MobiDB-lite"/>
    </source>
</evidence>
<accession>A0AA35WX38</accession>
<dbReference type="EMBL" id="CASHTH010002438">
    <property type="protein sequence ID" value="CAI8029817.1"/>
    <property type="molecule type" value="Genomic_DNA"/>
</dbReference>
<comment type="caution">
    <text evidence="2">The sequence shown here is derived from an EMBL/GenBank/DDBJ whole genome shotgun (WGS) entry which is preliminary data.</text>
</comment>
<dbReference type="Proteomes" id="UP001174909">
    <property type="component" value="Unassembled WGS sequence"/>
</dbReference>
<gene>
    <name evidence="2" type="ORF">GBAR_LOCUS16923</name>
</gene>
<feature type="non-terminal residue" evidence="2">
    <location>
        <position position="1"/>
    </location>
</feature>
<feature type="compositionally biased region" description="Basic and acidic residues" evidence="1">
    <location>
        <begin position="64"/>
        <end position="76"/>
    </location>
</feature>
<name>A0AA35WX38_GEOBA</name>
<dbReference type="AlphaFoldDB" id="A0AA35WX38"/>
<protein>
    <submittedName>
        <fullName evidence="2">Uncharacterized protein</fullName>
    </submittedName>
</protein>
<feature type="compositionally biased region" description="Basic and acidic residues" evidence="1">
    <location>
        <begin position="37"/>
        <end position="53"/>
    </location>
</feature>
<organism evidence="2 3">
    <name type="scientific">Geodia barretti</name>
    <name type="common">Barrett's horny sponge</name>
    <dbReference type="NCBI Taxonomy" id="519541"/>
    <lineage>
        <taxon>Eukaryota</taxon>
        <taxon>Metazoa</taxon>
        <taxon>Porifera</taxon>
        <taxon>Demospongiae</taxon>
        <taxon>Heteroscleromorpha</taxon>
        <taxon>Tetractinellida</taxon>
        <taxon>Astrophorina</taxon>
        <taxon>Geodiidae</taxon>
        <taxon>Geodia</taxon>
    </lineage>
</organism>
<evidence type="ECO:0000313" key="3">
    <source>
        <dbReference type="Proteomes" id="UP001174909"/>
    </source>
</evidence>